<dbReference type="GO" id="GO:0005524">
    <property type="term" value="F:ATP binding"/>
    <property type="evidence" value="ECO:0007669"/>
    <property type="project" value="UniProtKB-UniRule"/>
</dbReference>
<dbReference type="EC" id="2.7.1.50" evidence="11"/>
<evidence type="ECO:0000256" key="5">
    <source>
        <dbReference type="ARBA" id="ARBA00022723"/>
    </source>
</evidence>
<evidence type="ECO:0000256" key="11">
    <source>
        <dbReference type="HAMAP-Rule" id="MF_00228"/>
    </source>
</evidence>
<dbReference type="SUPFAM" id="SSF53613">
    <property type="entry name" value="Ribokinase-like"/>
    <property type="match status" value="1"/>
</dbReference>
<organism evidence="12 13">
    <name type="scientific">Lysinibacillus composti</name>
    <dbReference type="NCBI Taxonomy" id="720633"/>
    <lineage>
        <taxon>Bacteria</taxon>
        <taxon>Bacillati</taxon>
        <taxon>Bacillota</taxon>
        <taxon>Bacilli</taxon>
        <taxon>Bacillales</taxon>
        <taxon>Bacillaceae</taxon>
        <taxon>Lysinibacillus</taxon>
    </lineage>
</organism>
<sequence>MSLYNIRRRNPLVHCITNNVVTNFTANGLLATGASPIMADEVEEMNDVVSVVDALLINIGTIHARSRNAMLVAGKKANERGIPVVLDPVGVGVSAFRKETVKELLDTVTFSLIRCNAGELATIAEVEWHSKGVDSGDGDMEVAEVAKEVANKYNSLVIVTGPTDVITNGETVLYSTGGNELMTQVTGTGCLLSAICAAALTIDGNSIELLQEVMQNYKDVATKASEQDLLGSFQVGVLNAIHVLSRGEEY</sequence>
<dbReference type="AlphaFoldDB" id="A0A3N9UIG3"/>
<proteinExistence type="inferred from homology"/>
<evidence type="ECO:0000256" key="10">
    <source>
        <dbReference type="ARBA" id="ARBA00022977"/>
    </source>
</evidence>
<evidence type="ECO:0000256" key="9">
    <source>
        <dbReference type="ARBA" id="ARBA00022842"/>
    </source>
</evidence>
<dbReference type="NCBIfam" id="TIGR00694">
    <property type="entry name" value="thiM"/>
    <property type="match status" value="1"/>
</dbReference>
<feature type="binding site" evidence="11">
    <location>
        <position position="38"/>
    </location>
    <ligand>
        <name>substrate</name>
    </ligand>
</feature>
<keyword evidence="8 11" id="KW-0067">ATP-binding</keyword>
<dbReference type="GO" id="GO:0000287">
    <property type="term" value="F:magnesium ion binding"/>
    <property type="evidence" value="ECO:0007669"/>
    <property type="project" value="UniProtKB-UniRule"/>
</dbReference>
<comment type="catalytic activity">
    <reaction evidence="1 11">
        <text>5-(2-hydroxyethyl)-4-methylthiazole + ATP = 4-methyl-5-(2-phosphooxyethyl)-thiazole + ADP + H(+)</text>
        <dbReference type="Rhea" id="RHEA:24212"/>
        <dbReference type="ChEBI" id="CHEBI:15378"/>
        <dbReference type="ChEBI" id="CHEBI:17957"/>
        <dbReference type="ChEBI" id="CHEBI:30616"/>
        <dbReference type="ChEBI" id="CHEBI:58296"/>
        <dbReference type="ChEBI" id="CHEBI:456216"/>
        <dbReference type="EC" id="2.7.1.50"/>
    </reaction>
</comment>
<reference evidence="12 13" key="1">
    <citation type="journal article" date="2013" name="J. Microbiol.">
        <title>Lysinibacillus chungkukjangi sp. nov., isolated from Chungkukjang, Korean fermented soybean food.</title>
        <authorList>
            <person name="Kim S.J."/>
            <person name="Jang Y.H."/>
            <person name="Hamada M."/>
            <person name="Ahn J.H."/>
            <person name="Weon H.Y."/>
            <person name="Suzuki K."/>
            <person name="Whang K.S."/>
            <person name="Kwon S.W."/>
        </authorList>
    </citation>
    <scope>NUCLEOTIDE SEQUENCE [LARGE SCALE GENOMIC DNA]</scope>
    <source>
        <strain evidence="12 13">MCCC 1A12701</strain>
    </source>
</reference>
<keyword evidence="9 11" id="KW-0460">Magnesium</keyword>
<dbReference type="GO" id="GO:0004417">
    <property type="term" value="F:hydroxyethylthiazole kinase activity"/>
    <property type="evidence" value="ECO:0007669"/>
    <property type="project" value="UniProtKB-UniRule"/>
</dbReference>
<feature type="binding site" evidence="11">
    <location>
        <position position="187"/>
    </location>
    <ligand>
        <name>substrate</name>
    </ligand>
</feature>
<keyword evidence="6 11" id="KW-0547">Nucleotide-binding</keyword>
<dbReference type="GO" id="GO:0009228">
    <property type="term" value="P:thiamine biosynthetic process"/>
    <property type="evidence" value="ECO:0007669"/>
    <property type="project" value="UniProtKB-KW"/>
</dbReference>
<name>A0A3N9UIG3_9BACI</name>
<evidence type="ECO:0000313" key="12">
    <source>
        <dbReference type="EMBL" id="RQW75830.1"/>
    </source>
</evidence>
<evidence type="ECO:0000256" key="8">
    <source>
        <dbReference type="ARBA" id="ARBA00022840"/>
    </source>
</evidence>
<comment type="similarity">
    <text evidence="11">Belongs to the Thz kinase family.</text>
</comment>
<keyword evidence="13" id="KW-1185">Reference proteome</keyword>
<dbReference type="RefSeq" id="WP_124762964.1">
    <property type="nucleotide sequence ID" value="NZ_JAFBDY010000002.1"/>
</dbReference>
<comment type="caution">
    <text evidence="12">The sequence shown here is derived from an EMBL/GenBank/DDBJ whole genome shotgun (WGS) entry which is preliminary data.</text>
</comment>
<keyword evidence="10 11" id="KW-0784">Thiamine biosynthesis</keyword>
<dbReference type="NCBIfam" id="NF006830">
    <property type="entry name" value="PRK09355.1"/>
    <property type="match status" value="1"/>
</dbReference>
<dbReference type="InterPro" id="IPR000417">
    <property type="entry name" value="Hyethyz_kinase"/>
</dbReference>
<feature type="binding site" evidence="11">
    <location>
        <position position="160"/>
    </location>
    <ligand>
        <name>ATP</name>
        <dbReference type="ChEBI" id="CHEBI:30616"/>
    </ligand>
</feature>
<dbReference type="OrthoDB" id="9778146at2"/>
<dbReference type="InterPro" id="IPR029056">
    <property type="entry name" value="Ribokinase-like"/>
</dbReference>
<evidence type="ECO:0000256" key="1">
    <source>
        <dbReference type="ARBA" id="ARBA00001771"/>
    </source>
</evidence>
<accession>A0A3N9UIG3</accession>
<evidence type="ECO:0000256" key="2">
    <source>
        <dbReference type="ARBA" id="ARBA00001946"/>
    </source>
</evidence>
<dbReference type="Pfam" id="PF02110">
    <property type="entry name" value="HK"/>
    <property type="match status" value="1"/>
</dbReference>
<dbReference type="PRINTS" id="PR01099">
    <property type="entry name" value="HYETHTZKNASE"/>
</dbReference>
<comment type="cofactor">
    <cofactor evidence="2 11">
        <name>Mg(2+)</name>
        <dbReference type="ChEBI" id="CHEBI:18420"/>
    </cofactor>
</comment>
<comment type="pathway">
    <text evidence="3 11">Cofactor biosynthesis; thiamine diphosphate biosynthesis; 4-methyl-5-(2-phosphoethyl)-thiazole from 5-(2-hydroxyethyl)-4-methylthiazole: step 1/1.</text>
</comment>
<keyword evidence="4 11" id="KW-0808">Transferase</keyword>
<evidence type="ECO:0000256" key="6">
    <source>
        <dbReference type="ARBA" id="ARBA00022741"/>
    </source>
</evidence>
<feature type="binding site" evidence="11">
    <location>
        <position position="114"/>
    </location>
    <ligand>
        <name>ATP</name>
        <dbReference type="ChEBI" id="CHEBI:30616"/>
    </ligand>
</feature>
<evidence type="ECO:0000256" key="4">
    <source>
        <dbReference type="ARBA" id="ARBA00022679"/>
    </source>
</evidence>
<dbReference type="PIRSF" id="PIRSF000513">
    <property type="entry name" value="Thz_kinase"/>
    <property type="match status" value="1"/>
</dbReference>
<dbReference type="UniPathway" id="UPA00060">
    <property type="reaction ID" value="UER00139"/>
</dbReference>
<evidence type="ECO:0000256" key="7">
    <source>
        <dbReference type="ARBA" id="ARBA00022777"/>
    </source>
</evidence>
<evidence type="ECO:0000313" key="13">
    <source>
        <dbReference type="Proteomes" id="UP000274033"/>
    </source>
</evidence>
<comment type="function">
    <text evidence="11">Catalyzes the phosphorylation of the hydroxyl group of 4-methyl-5-beta-hydroxyethylthiazole (THZ).</text>
</comment>
<dbReference type="CDD" id="cd01170">
    <property type="entry name" value="THZ_kinase"/>
    <property type="match status" value="1"/>
</dbReference>
<dbReference type="EMBL" id="RRCT01000002">
    <property type="protein sequence ID" value="RQW75830.1"/>
    <property type="molecule type" value="Genomic_DNA"/>
</dbReference>
<gene>
    <name evidence="11" type="primary">thiM</name>
    <name evidence="12" type="ORF">EBB45_04230</name>
</gene>
<evidence type="ECO:0000256" key="3">
    <source>
        <dbReference type="ARBA" id="ARBA00004868"/>
    </source>
</evidence>
<keyword evidence="7 11" id="KW-0418">Kinase</keyword>
<dbReference type="GO" id="GO:0009229">
    <property type="term" value="P:thiamine diphosphate biosynthetic process"/>
    <property type="evidence" value="ECO:0007669"/>
    <property type="project" value="UniProtKB-UniRule"/>
</dbReference>
<protein>
    <recommendedName>
        <fullName evidence="11">Hydroxyethylthiazole kinase</fullName>
        <ecNumber evidence="11">2.7.1.50</ecNumber>
    </recommendedName>
    <alternativeName>
        <fullName evidence="11">4-methyl-5-beta-hydroxyethylthiazole kinase</fullName>
        <shortName evidence="11">TH kinase</shortName>
        <shortName evidence="11">Thz kinase</shortName>
    </alternativeName>
</protein>
<dbReference type="HAMAP" id="MF_00228">
    <property type="entry name" value="Thz_kinase"/>
    <property type="match status" value="1"/>
</dbReference>
<dbReference type="Proteomes" id="UP000274033">
    <property type="component" value="Unassembled WGS sequence"/>
</dbReference>
<keyword evidence="5 11" id="KW-0479">Metal-binding</keyword>
<dbReference type="Gene3D" id="3.40.1190.20">
    <property type="match status" value="1"/>
</dbReference>